<evidence type="ECO:0008006" key="3">
    <source>
        <dbReference type="Google" id="ProtNLM"/>
    </source>
</evidence>
<dbReference type="AlphaFoldDB" id="A0A1F7VFM8"/>
<dbReference type="Gene3D" id="1.20.1440.60">
    <property type="entry name" value="23S rRNA-intervening sequence"/>
    <property type="match status" value="1"/>
</dbReference>
<dbReference type="NCBIfam" id="TIGR02436">
    <property type="entry name" value="four helix bundle protein"/>
    <property type="match status" value="1"/>
</dbReference>
<name>A0A1F7VFM8_9BACT</name>
<evidence type="ECO:0000313" key="2">
    <source>
        <dbReference type="Proteomes" id="UP000177574"/>
    </source>
</evidence>
<evidence type="ECO:0000313" key="1">
    <source>
        <dbReference type="EMBL" id="OGL89305.1"/>
    </source>
</evidence>
<dbReference type="Proteomes" id="UP000177574">
    <property type="component" value="Unassembled WGS sequence"/>
</dbReference>
<proteinExistence type="predicted"/>
<dbReference type="InterPro" id="IPR036583">
    <property type="entry name" value="23S_rRNA_IVS_sf"/>
</dbReference>
<reference evidence="1 2" key="1">
    <citation type="journal article" date="2016" name="Nat. Commun.">
        <title>Thousands of microbial genomes shed light on interconnected biogeochemical processes in an aquifer system.</title>
        <authorList>
            <person name="Anantharaman K."/>
            <person name="Brown C.T."/>
            <person name="Hug L.A."/>
            <person name="Sharon I."/>
            <person name="Castelle C.J."/>
            <person name="Probst A.J."/>
            <person name="Thomas B.C."/>
            <person name="Singh A."/>
            <person name="Wilkins M.J."/>
            <person name="Karaoz U."/>
            <person name="Brodie E.L."/>
            <person name="Williams K.H."/>
            <person name="Hubbard S.S."/>
            <person name="Banfield J.F."/>
        </authorList>
    </citation>
    <scope>NUCLEOTIDE SEQUENCE [LARGE SCALE GENOMIC DNA]</scope>
</reference>
<sequence length="121" mass="14012">MKLSSYRDLLVWQKSMNVVELVYRFTDEYPKFEQYGLTSQTRRAAVSMPANIAEGRRRATRKDFSRFLQMAYGSGAELETLLEIGQRLKYGKDVLRSAIESELSEVMRMLNGMMARLSEGR</sequence>
<dbReference type="InterPro" id="IPR012657">
    <property type="entry name" value="23S_rRNA-intervening_sequence"/>
</dbReference>
<organism evidence="1 2">
    <name type="scientific">Candidatus Uhrbacteria bacterium RIFCSPLOWO2_02_FULL_53_10</name>
    <dbReference type="NCBI Taxonomy" id="1802411"/>
    <lineage>
        <taxon>Bacteria</taxon>
        <taxon>Candidatus Uhriibacteriota</taxon>
    </lineage>
</organism>
<dbReference type="PANTHER" id="PTHR38471:SF2">
    <property type="entry name" value="FOUR HELIX BUNDLE PROTEIN"/>
    <property type="match status" value="1"/>
</dbReference>
<dbReference type="SUPFAM" id="SSF158446">
    <property type="entry name" value="IVS-encoded protein-like"/>
    <property type="match status" value="1"/>
</dbReference>
<dbReference type="Pfam" id="PF05635">
    <property type="entry name" value="23S_rRNA_IVP"/>
    <property type="match status" value="1"/>
</dbReference>
<accession>A0A1F7VFM8</accession>
<protein>
    <recommendedName>
        <fullName evidence="3">Four helix bundle protein</fullName>
    </recommendedName>
</protein>
<dbReference type="PANTHER" id="PTHR38471">
    <property type="entry name" value="FOUR HELIX BUNDLE PROTEIN"/>
    <property type="match status" value="1"/>
</dbReference>
<dbReference type="CDD" id="cd16377">
    <property type="entry name" value="23S_rRNA_IVP_like"/>
    <property type="match status" value="1"/>
</dbReference>
<gene>
    <name evidence="1" type="ORF">A3I45_02720</name>
</gene>
<comment type="caution">
    <text evidence="1">The sequence shown here is derived from an EMBL/GenBank/DDBJ whole genome shotgun (WGS) entry which is preliminary data.</text>
</comment>
<dbReference type="EMBL" id="MGET01000044">
    <property type="protein sequence ID" value="OGL89305.1"/>
    <property type="molecule type" value="Genomic_DNA"/>
</dbReference>